<dbReference type="Proteomes" id="UP001215280">
    <property type="component" value="Unassembled WGS sequence"/>
</dbReference>
<feature type="compositionally biased region" description="Low complexity" evidence="1">
    <location>
        <begin position="1"/>
        <end position="10"/>
    </location>
</feature>
<feature type="region of interest" description="Disordered" evidence="1">
    <location>
        <begin position="1"/>
        <end position="37"/>
    </location>
</feature>
<reference evidence="2" key="1">
    <citation type="submission" date="2023-03" db="EMBL/GenBank/DDBJ databases">
        <title>Massive genome expansion in bonnet fungi (Mycena s.s.) driven by repeated elements and novel gene families across ecological guilds.</title>
        <authorList>
            <consortium name="Lawrence Berkeley National Laboratory"/>
            <person name="Harder C.B."/>
            <person name="Miyauchi S."/>
            <person name="Viragh M."/>
            <person name="Kuo A."/>
            <person name="Thoen E."/>
            <person name="Andreopoulos B."/>
            <person name="Lu D."/>
            <person name="Skrede I."/>
            <person name="Drula E."/>
            <person name="Henrissat B."/>
            <person name="Morin E."/>
            <person name="Kohler A."/>
            <person name="Barry K."/>
            <person name="LaButti K."/>
            <person name="Morin E."/>
            <person name="Salamov A."/>
            <person name="Lipzen A."/>
            <person name="Mereny Z."/>
            <person name="Hegedus B."/>
            <person name="Baldrian P."/>
            <person name="Stursova M."/>
            <person name="Weitz H."/>
            <person name="Taylor A."/>
            <person name="Grigoriev I.V."/>
            <person name="Nagy L.G."/>
            <person name="Martin F."/>
            <person name="Kauserud H."/>
        </authorList>
    </citation>
    <scope>NUCLEOTIDE SEQUENCE</scope>
    <source>
        <strain evidence="2">CBHHK188m</strain>
    </source>
</reference>
<evidence type="ECO:0000313" key="3">
    <source>
        <dbReference type="Proteomes" id="UP001215280"/>
    </source>
</evidence>
<gene>
    <name evidence="2" type="ORF">DFH07DRAFT_216951</name>
</gene>
<keyword evidence="3" id="KW-1185">Reference proteome</keyword>
<sequence>MPPGSATSTLPPSPPPTPPQLERRKHQPGHLPSHPVVMFDAPMQPPSTLSTKARLGKACIAPNLPHVAAPTSPPGPTVIGVDDIMDVNVDGPALVRDDTTAAPDPTEELDPMLASTHHDEVEGTGWYNAEEDRYAGLQKNGESDDVTMGDSTGGLGMDEGGDLDEFLVTIHLNDEPGAPEFDYRPTQPIQPAAPVKPWSWSGRLTISPAGQSQRETVCEKATITDATEPAEPGKPKFGSFLLSTKDLNFTQFFETEDLISFIPICKPAQQFARLVEEGAGAESLSILFDYMSHKKEAALLPALWDDEVIGYLLFVPPAAKTFLVALGVPQVLCQTGGLIAVLLFLAPHTGRPCPRAFGHRPRGMVEREVLSPEVWRESMHSDPEYHLALHITRLPAAVRRYAFTHRSVVWSGSTPAATSATDTAHLRCALSKSRQGINIVDAADASVSVGMVFIHVGALSAVHALPHLAARRRQPEVRFYTYGTHPRIPPARWGHRPVFRLGGVVTFTPAALADDAWGVLCTIRQVHAHPLWVCYVLPQVLGLAVRLAQAREEGYAGGIPLALDRIFDAVLEGQVGLLRAPGGKDEEAPTKCAEHMGIGHHSDRRSTNPDSTAQWVLEHVWFRPLNKTALFARCEAACEAAYGDVFATSESNVVSLRKQWTADVCADVRRMQVQPAVADAYRRFVVLDLNSAGADADADIEWDTTVKFDFQDNFVTLS</sequence>
<comment type="caution">
    <text evidence="2">The sequence shown here is derived from an EMBL/GenBank/DDBJ whole genome shotgun (WGS) entry which is preliminary data.</text>
</comment>
<dbReference type="EMBL" id="JARJLG010000020">
    <property type="protein sequence ID" value="KAJ7772125.1"/>
    <property type="molecule type" value="Genomic_DNA"/>
</dbReference>
<protein>
    <submittedName>
        <fullName evidence="2">Uncharacterized protein</fullName>
    </submittedName>
</protein>
<organism evidence="2 3">
    <name type="scientific">Mycena maculata</name>
    <dbReference type="NCBI Taxonomy" id="230809"/>
    <lineage>
        <taxon>Eukaryota</taxon>
        <taxon>Fungi</taxon>
        <taxon>Dikarya</taxon>
        <taxon>Basidiomycota</taxon>
        <taxon>Agaricomycotina</taxon>
        <taxon>Agaricomycetes</taxon>
        <taxon>Agaricomycetidae</taxon>
        <taxon>Agaricales</taxon>
        <taxon>Marasmiineae</taxon>
        <taxon>Mycenaceae</taxon>
        <taxon>Mycena</taxon>
    </lineage>
</organism>
<proteinExistence type="predicted"/>
<evidence type="ECO:0000313" key="2">
    <source>
        <dbReference type="EMBL" id="KAJ7772125.1"/>
    </source>
</evidence>
<evidence type="ECO:0000256" key="1">
    <source>
        <dbReference type="SAM" id="MobiDB-lite"/>
    </source>
</evidence>
<accession>A0AAD7NRF9</accession>
<dbReference type="AlphaFoldDB" id="A0AAD7NRF9"/>
<name>A0AAD7NRF9_9AGAR</name>